<evidence type="ECO:0000313" key="2">
    <source>
        <dbReference type="EMBL" id="KAK9132768.1"/>
    </source>
</evidence>
<dbReference type="Proteomes" id="UP001419268">
    <property type="component" value="Unassembled WGS sequence"/>
</dbReference>
<gene>
    <name evidence="2" type="ORF">Scep_012296</name>
</gene>
<proteinExistence type="predicted"/>
<comment type="caution">
    <text evidence="2">The sequence shown here is derived from an EMBL/GenBank/DDBJ whole genome shotgun (WGS) entry which is preliminary data.</text>
</comment>
<name>A0AAP0JGM9_9MAGN</name>
<sequence length="134" mass="14862">MTPSKLPNSSLLTPTTISQSIVEIVPFTSSVSPSDTSTTLSLTNTNASTSEPLLPQHSRAPSSSSHPMITRSKNNIFKPKQLHTIVTRHSLPPFIEPTCVTRALKHQEWRQAMPDEFNDLLRNDTWELVPLSST</sequence>
<feature type="compositionally biased region" description="Polar residues" evidence="1">
    <location>
        <begin position="59"/>
        <end position="74"/>
    </location>
</feature>
<keyword evidence="3" id="KW-1185">Reference proteome</keyword>
<accession>A0AAP0JGM9</accession>
<reference evidence="2 3" key="1">
    <citation type="submission" date="2024-01" db="EMBL/GenBank/DDBJ databases">
        <title>Genome assemblies of Stephania.</title>
        <authorList>
            <person name="Yang L."/>
        </authorList>
    </citation>
    <scope>NUCLEOTIDE SEQUENCE [LARGE SCALE GENOMIC DNA]</scope>
    <source>
        <strain evidence="2">JXDWG</strain>
        <tissue evidence="2">Leaf</tissue>
    </source>
</reference>
<protein>
    <submittedName>
        <fullName evidence="2">Uncharacterized protein</fullName>
    </submittedName>
</protein>
<dbReference type="EMBL" id="JBBNAG010000005">
    <property type="protein sequence ID" value="KAK9132768.1"/>
    <property type="molecule type" value="Genomic_DNA"/>
</dbReference>
<organism evidence="2 3">
    <name type="scientific">Stephania cephalantha</name>
    <dbReference type="NCBI Taxonomy" id="152367"/>
    <lineage>
        <taxon>Eukaryota</taxon>
        <taxon>Viridiplantae</taxon>
        <taxon>Streptophyta</taxon>
        <taxon>Embryophyta</taxon>
        <taxon>Tracheophyta</taxon>
        <taxon>Spermatophyta</taxon>
        <taxon>Magnoliopsida</taxon>
        <taxon>Ranunculales</taxon>
        <taxon>Menispermaceae</taxon>
        <taxon>Menispermoideae</taxon>
        <taxon>Cissampelideae</taxon>
        <taxon>Stephania</taxon>
    </lineage>
</organism>
<evidence type="ECO:0000256" key="1">
    <source>
        <dbReference type="SAM" id="MobiDB-lite"/>
    </source>
</evidence>
<feature type="region of interest" description="Disordered" evidence="1">
    <location>
        <begin position="29"/>
        <end position="74"/>
    </location>
</feature>
<evidence type="ECO:0000313" key="3">
    <source>
        <dbReference type="Proteomes" id="UP001419268"/>
    </source>
</evidence>
<dbReference type="AlphaFoldDB" id="A0AAP0JGM9"/>
<feature type="compositionally biased region" description="Low complexity" evidence="1">
    <location>
        <begin position="29"/>
        <end position="50"/>
    </location>
</feature>